<evidence type="ECO:0000256" key="18">
    <source>
        <dbReference type="SAM" id="Phobius"/>
    </source>
</evidence>
<dbReference type="SMART" id="SM00388">
    <property type="entry name" value="HisKA"/>
    <property type="match status" value="1"/>
</dbReference>
<dbReference type="PRINTS" id="PR00344">
    <property type="entry name" value="BCTRLSENSOR"/>
</dbReference>
<evidence type="ECO:0000256" key="15">
    <source>
        <dbReference type="ARBA" id="ARBA00023016"/>
    </source>
</evidence>
<feature type="transmembrane region" description="Helical" evidence="18">
    <location>
        <begin position="214"/>
        <end position="234"/>
    </location>
</feature>
<dbReference type="Proteomes" id="UP001165427">
    <property type="component" value="Unassembled WGS sequence"/>
</dbReference>
<keyword evidence="10" id="KW-0418">Kinase</keyword>
<evidence type="ECO:0000256" key="3">
    <source>
        <dbReference type="ARBA" id="ARBA00012438"/>
    </source>
</evidence>
<name>A0AA41R4J1_9BACT</name>
<evidence type="ECO:0000256" key="10">
    <source>
        <dbReference type="ARBA" id="ARBA00022777"/>
    </source>
</evidence>
<evidence type="ECO:0000256" key="5">
    <source>
        <dbReference type="ARBA" id="ARBA00022519"/>
    </source>
</evidence>
<dbReference type="SUPFAM" id="SSF55785">
    <property type="entry name" value="PYP-like sensor domain (PAS domain)"/>
    <property type="match status" value="1"/>
</dbReference>
<dbReference type="InterPro" id="IPR029151">
    <property type="entry name" value="Sensor-like_sf"/>
</dbReference>
<evidence type="ECO:0000256" key="7">
    <source>
        <dbReference type="ARBA" id="ARBA00022679"/>
    </source>
</evidence>
<keyword evidence="8 18" id="KW-0812">Transmembrane</keyword>
<dbReference type="PANTHER" id="PTHR43065:SF54">
    <property type="entry name" value="SENSOR PROTEIN ZRAS"/>
    <property type="match status" value="1"/>
</dbReference>
<keyword evidence="6" id="KW-0597">Phosphoprotein</keyword>
<dbReference type="Gene3D" id="3.30.450.20">
    <property type="entry name" value="PAS domain"/>
    <property type="match status" value="1"/>
</dbReference>
<evidence type="ECO:0000313" key="22">
    <source>
        <dbReference type="EMBL" id="MCJ8502759.1"/>
    </source>
</evidence>
<keyword evidence="13 18" id="KW-1133">Transmembrane helix</keyword>
<evidence type="ECO:0000256" key="11">
    <source>
        <dbReference type="ARBA" id="ARBA00022833"/>
    </source>
</evidence>
<dbReference type="InterPro" id="IPR003661">
    <property type="entry name" value="HisK_dim/P_dom"/>
</dbReference>
<feature type="transmembrane region" description="Helical" evidence="18">
    <location>
        <begin position="19"/>
        <end position="37"/>
    </location>
</feature>
<dbReference type="InterPro" id="IPR036890">
    <property type="entry name" value="HATPase_C_sf"/>
</dbReference>
<dbReference type="CDD" id="cd00082">
    <property type="entry name" value="HisKA"/>
    <property type="match status" value="1"/>
</dbReference>
<comment type="catalytic activity">
    <reaction evidence="1">
        <text>ATP + protein L-histidine = ADP + protein N-phospho-L-histidine.</text>
        <dbReference type="EC" id="2.7.13.3"/>
    </reaction>
</comment>
<evidence type="ECO:0000259" key="21">
    <source>
        <dbReference type="PROSITE" id="PS50113"/>
    </source>
</evidence>
<organism evidence="22 23">
    <name type="scientific">Desulfatitalea alkaliphila</name>
    <dbReference type="NCBI Taxonomy" id="2929485"/>
    <lineage>
        <taxon>Bacteria</taxon>
        <taxon>Pseudomonadati</taxon>
        <taxon>Thermodesulfobacteriota</taxon>
        <taxon>Desulfobacteria</taxon>
        <taxon>Desulfobacterales</taxon>
        <taxon>Desulfosarcinaceae</taxon>
        <taxon>Desulfatitalea</taxon>
    </lineage>
</organism>
<dbReference type="SUPFAM" id="SSF103190">
    <property type="entry name" value="Sensory domain-like"/>
    <property type="match status" value="1"/>
</dbReference>
<dbReference type="InterPro" id="IPR000014">
    <property type="entry name" value="PAS"/>
</dbReference>
<dbReference type="InterPro" id="IPR003594">
    <property type="entry name" value="HATPase_dom"/>
</dbReference>
<dbReference type="EMBL" id="JALJRB010000032">
    <property type="protein sequence ID" value="MCJ8502759.1"/>
    <property type="molecule type" value="Genomic_DNA"/>
</dbReference>
<dbReference type="GO" id="GO:0005524">
    <property type="term" value="F:ATP binding"/>
    <property type="evidence" value="ECO:0007669"/>
    <property type="project" value="UniProtKB-KW"/>
</dbReference>
<evidence type="ECO:0000256" key="1">
    <source>
        <dbReference type="ARBA" id="ARBA00000085"/>
    </source>
</evidence>
<feature type="domain" description="Histidine kinase" evidence="19">
    <location>
        <begin position="381"/>
        <end position="589"/>
    </location>
</feature>
<gene>
    <name evidence="22" type="ORF">MRX98_19440</name>
</gene>
<evidence type="ECO:0000256" key="14">
    <source>
        <dbReference type="ARBA" id="ARBA00023012"/>
    </source>
</evidence>
<dbReference type="GO" id="GO:0005886">
    <property type="term" value="C:plasma membrane"/>
    <property type="evidence" value="ECO:0007669"/>
    <property type="project" value="UniProtKB-SubCell"/>
</dbReference>
<dbReference type="SUPFAM" id="SSF55874">
    <property type="entry name" value="ATPase domain of HSP90 chaperone/DNA topoisomerase II/histidine kinase"/>
    <property type="match status" value="1"/>
</dbReference>
<comment type="caution">
    <text evidence="22">The sequence shown here is derived from an EMBL/GenBank/DDBJ whole genome shotgun (WGS) entry which is preliminary data.</text>
</comment>
<keyword evidence="14" id="KW-0902">Two-component regulatory system</keyword>
<keyword evidence="9" id="KW-0547">Nucleotide-binding</keyword>
<dbReference type="EC" id="2.7.13.3" evidence="3"/>
<dbReference type="Gene3D" id="3.30.565.10">
    <property type="entry name" value="Histidine kinase-like ATPase, C-terminal domain"/>
    <property type="match status" value="1"/>
</dbReference>
<evidence type="ECO:0000259" key="19">
    <source>
        <dbReference type="PROSITE" id="PS50109"/>
    </source>
</evidence>
<keyword evidence="15" id="KW-0346">Stress response</keyword>
<dbReference type="InterPro" id="IPR036097">
    <property type="entry name" value="HisK_dim/P_sf"/>
</dbReference>
<protein>
    <recommendedName>
        <fullName evidence="17">Sensor histidine kinase ZraS</fullName>
        <ecNumber evidence="3">2.7.13.3</ecNumber>
    </recommendedName>
</protein>
<dbReference type="PANTHER" id="PTHR43065">
    <property type="entry name" value="SENSOR HISTIDINE KINASE"/>
    <property type="match status" value="1"/>
</dbReference>
<dbReference type="InterPro" id="IPR005467">
    <property type="entry name" value="His_kinase_dom"/>
</dbReference>
<evidence type="ECO:0000256" key="2">
    <source>
        <dbReference type="ARBA" id="ARBA00004429"/>
    </source>
</evidence>
<evidence type="ECO:0000313" key="23">
    <source>
        <dbReference type="Proteomes" id="UP001165427"/>
    </source>
</evidence>
<evidence type="ECO:0000256" key="17">
    <source>
        <dbReference type="ARBA" id="ARBA00044982"/>
    </source>
</evidence>
<evidence type="ECO:0000259" key="20">
    <source>
        <dbReference type="PROSITE" id="PS50112"/>
    </source>
</evidence>
<keyword evidence="7" id="KW-0808">Transferase</keyword>
<evidence type="ECO:0000256" key="8">
    <source>
        <dbReference type="ARBA" id="ARBA00022692"/>
    </source>
</evidence>
<dbReference type="InterPro" id="IPR013656">
    <property type="entry name" value="PAS_4"/>
</dbReference>
<dbReference type="AlphaFoldDB" id="A0AA41R4J1"/>
<dbReference type="InterPro" id="IPR004358">
    <property type="entry name" value="Sig_transdc_His_kin-like_C"/>
</dbReference>
<dbReference type="Pfam" id="PF02518">
    <property type="entry name" value="HATPase_c"/>
    <property type="match status" value="1"/>
</dbReference>
<dbReference type="PROSITE" id="PS50109">
    <property type="entry name" value="HIS_KIN"/>
    <property type="match status" value="1"/>
</dbReference>
<dbReference type="Pfam" id="PF08448">
    <property type="entry name" value="PAS_4"/>
    <property type="match status" value="1"/>
</dbReference>
<dbReference type="InterPro" id="IPR000700">
    <property type="entry name" value="PAS-assoc_C"/>
</dbReference>
<sequence>MRITKTQSAPGAGMRTSPWLILGAALILLIVVVVLALQNIQRDHRHMTEVLSARGVALIRAVEAGARTGMTGMMWGGNQVQRLLEESALLPEVLYIALISADGTVTAHSDPERIGRPLHPHLDALALSDDLEEQKIPLVLEDGRSAFEVLRPFRPLIPPRRGRSPGMEAMHRRRMLPDYAPWGDSAAQGDRFIAVGLDMQPLEEMVEGAVRHTIAMSAGLLLLGFAGFVSLFWMNSYRATRRSLQDTSAFADQVVTHLPVGLIATDRLGRIAFFNAAAEALFGAPGRQALGMTPQAVLPQPLCDLLTQLEQGQAINDREMNIDVHPDHSVPISVSATRIFNEAGQFVGHVLIVRDLGELRRLQAEVRRQEKLAALGGMAAGMAHEIRNPLSSIKGMATYFAGKFPADSPDREAARVMSREVDRLNRVISDLLAFARPSDVAPRRSDTNALIERSLQLVQQDAAAGGITMQTDLAADLCAAHVDPDRLAQCLLNLYLNAIQAMAPGGRLSVASVPAGKHRVRIDISDTGSGIAAADADKIFNPYFTTKPKGTGLGLAIVHKIIEAHGGRITFDSVPGQGTRFTITLPCADDVPSPSEAANE</sequence>
<keyword evidence="5" id="KW-0997">Cell inner membrane</keyword>
<reference evidence="22" key="1">
    <citation type="submission" date="2022-04" db="EMBL/GenBank/DDBJ databases">
        <title>Desulfatitalea alkaliphila sp. nov., a novel anaerobic sulfate-reducing bacterium isolated from terrestrial mud volcano, Taman Peninsula, Russia.</title>
        <authorList>
            <person name="Khomyakova M.A."/>
            <person name="Merkel A.Y."/>
            <person name="Slobodkin A.I."/>
        </authorList>
    </citation>
    <scope>NUCLEOTIDE SEQUENCE</scope>
    <source>
        <strain evidence="22">M08but</strain>
    </source>
</reference>
<keyword evidence="16 18" id="KW-0472">Membrane</keyword>
<evidence type="ECO:0000256" key="16">
    <source>
        <dbReference type="ARBA" id="ARBA00023136"/>
    </source>
</evidence>
<dbReference type="NCBIfam" id="TIGR00229">
    <property type="entry name" value="sensory_box"/>
    <property type="match status" value="1"/>
</dbReference>
<proteinExistence type="predicted"/>
<dbReference type="PROSITE" id="PS50113">
    <property type="entry name" value="PAC"/>
    <property type="match status" value="1"/>
</dbReference>
<dbReference type="SUPFAM" id="SSF47384">
    <property type="entry name" value="Homodimeric domain of signal transducing histidine kinase"/>
    <property type="match status" value="1"/>
</dbReference>
<dbReference type="CDD" id="cd00130">
    <property type="entry name" value="PAS"/>
    <property type="match status" value="1"/>
</dbReference>
<keyword evidence="11" id="KW-0862">Zinc</keyword>
<dbReference type="PROSITE" id="PS50112">
    <property type="entry name" value="PAS"/>
    <property type="match status" value="1"/>
</dbReference>
<evidence type="ECO:0000256" key="4">
    <source>
        <dbReference type="ARBA" id="ARBA00022475"/>
    </source>
</evidence>
<comment type="subcellular location">
    <subcellularLocation>
        <location evidence="2">Cell inner membrane</location>
        <topology evidence="2">Multi-pass membrane protein</topology>
    </subcellularLocation>
</comment>
<dbReference type="SMART" id="SM00387">
    <property type="entry name" value="HATPase_c"/>
    <property type="match status" value="1"/>
</dbReference>
<dbReference type="Gene3D" id="1.10.287.130">
    <property type="match status" value="1"/>
</dbReference>
<keyword evidence="4" id="KW-1003">Cell membrane</keyword>
<evidence type="ECO:0000256" key="6">
    <source>
        <dbReference type="ARBA" id="ARBA00022553"/>
    </source>
</evidence>
<dbReference type="GO" id="GO:0000155">
    <property type="term" value="F:phosphorelay sensor kinase activity"/>
    <property type="evidence" value="ECO:0007669"/>
    <property type="project" value="InterPro"/>
</dbReference>
<evidence type="ECO:0000256" key="13">
    <source>
        <dbReference type="ARBA" id="ARBA00022989"/>
    </source>
</evidence>
<evidence type="ECO:0000256" key="9">
    <source>
        <dbReference type="ARBA" id="ARBA00022741"/>
    </source>
</evidence>
<keyword evidence="12 22" id="KW-0067">ATP-binding</keyword>
<dbReference type="Pfam" id="PF00512">
    <property type="entry name" value="HisKA"/>
    <property type="match status" value="1"/>
</dbReference>
<dbReference type="RefSeq" id="WP_246914061.1">
    <property type="nucleotide sequence ID" value="NZ_JALJRB010000032.1"/>
</dbReference>
<accession>A0AA41R4J1</accession>
<keyword evidence="23" id="KW-1185">Reference proteome</keyword>
<feature type="domain" description="PAS" evidence="20">
    <location>
        <begin position="247"/>
        <end position="291"/>
    </location>
</feature>
<dbReference type="SMART" id="SM00091">
    <property type="entry name" value="PAS"/>
    <property type="match status" value="1"/>
</dbReference>
<feature type="domain" description="PAC" evidence="21">
    <location>
        <begin position="316"/>
        <end position="368"/>
    </location>
</feature>
<dbReference type="InterPro" id="IPR035965">
    <property type="entry name" value="PAS-like_dom_sf"/>
</dbReference>
<evidence type="ECO:0000256" key="12">
    <source>
        <dbReference type="ARBA" id="ARBA00022840"/>
    </source>
</evidence>